<dbReference type="Gene3D" id="3.30.70.330">
    <property type="match status" value="1"/>
</dbReference>
<dbReference type="PANTHER" id="PTHR47959">
    <property type="entry name" value="ATP-DEPENDENT RNA HELICASE RHLE-RELATED"/>
    <property type="match status" value="1"/>
</dbReference>
<accession>A0A6S6RUN2</accession>
<evidence type="ECO:0000256" key="2">
    <source>
        <dbReference type="ARBA" id="ARBA00022801"/>
    </source>
</evidence>
<keyword evidence="1 7" id="KW-0547">Nucleotide-binding</keyword>
<evidence type="ECO:0000256" key="1">
    <source>
        <dbReference type="ARBA" id="ARBA00022741"/>
    </source>
</evidence>
<gene>
    <name evidence="11" type="ORF">HELGO_WM2258</name>
</gene>
<evidence type="ECO:0000256" key="6">
    <source>
        <dbReference type="PROSITE-ProRule" id="PRU00552"/>
    </source>
</evidence>
<dbReference type="InterPro" id="IPR005580">
    <property type="entry name" value="DbpA/CsdA_RNA-bd_dom"/>
</dbReference>
<dbReference type="InterPro" id="IPR001650">
    <property type="entry name" value="Helicase_C-like"/>
</dbReference>
<dbReference type="PROSITE" id="PS51195">
    <property type="entry name" value="Q_MOTIF"/>
    <property type="match status" value="1"/>
</dbReference>
<dbReference type="InterPro" id="IPR012677">
    <property type="entry name" value="Nucleotide-bd_a/b_plait_sf"/>
</dbReference>
<comment type="similarity">
    <text evidence="5 7">Belongs to the DEAD box helicase family.</text>
</comment>
<dbReference type="InterPro" id="IPR044742">
    <property type="entry name" value="DEAD/DEAH_RhlB"/>
</dbReference>
<sequence>MTTFQDLTLPTNLLENLDSLGYKHPTPIQEQTIPLLQEDKDLIAQAKTGSGKTLAFLVPLILKLDETEHFPQALIIAPTRELCEQIAGEANKLARYKKDVKVITLYGGTSLTRQVASLAKGADILIGTPGRLLDHFSRETIHLGQIKTLILDEADRMLDMGFADDILKLVSNLPKQRQSILFSATYPENIDKLTKVILTNPIEVKIATKEKEVDIEEFVYSVDDKDKALLTTLKHFQPNLALVFCNTKVKTAEVSEALREKGFDVATMNGDLEQYERQEMLLQFANGSLPVLVATDLAARGLDVDGIDLVINYDTPMKTEDYTHRIGRTGRADKSGLAVTLCDEYGLRKLSEIKPELNVEKISTLSPNKNFYMQGEVATLCIDGGKKKKVRAGDILGTLCKDIGIDNKDIGKINVYATHSYVAIKKSVVKKAFNGLKNGKIKGKKLRVWWLG</sequence>
<keyword evidence="2 7" id="KW-0378">Hydrolase</keyword>
<dbReference type="CDD" id="cd00268">
    <property type="entry name" value="DEADc"/>
    <property type="match status" value="1"/>
</dbReference>
<feature type="domain" description="DEAD-box RNA helicase Q" evidence="10">
    <location>
        <begin position="2"/>
        <end position="30"/>
    </location>
</feature>
<dbReference type="PROSITE" id="PS00039">
    <property type="entry name" value="DEAD_ATP_HELICASE"/>
    <property type="match status" value="1"/>
</dbReference>
<feature type="short sequence motif" description="Q motif" evidence="6">
    <location>
        <begin position="2"/>
        <end position="30"/>
    </location>
</feature>
<dbReference type="Pfam" id="PF00270">
    <property type="entry name" value="DEAD"/>
    <property type="match status" value="1"/>
</dbReference>
<dbReference type="InterPro" id="IPR014014">
    <property type="entry name" value="RNA_helicase_DEAD_Q_motif"/>
</dbReference>
<dbReference type="InterPro" id="IPR000629">
    <property type="entry name" value="RNA-helicase_DEAD-box_CS"/>
</dbReference>
<dbReference type="GO" id="GO:0003724">
    <property type="term" value="F:RNA helicase activity"/>
    <property type="evidence" value="ECO:0007669"/>
    <property type="project" value="InterPro"/>
</dbReference>
<evidence type="ECO:0000313" key="11">
    <source>
        <dbReference type="EMBL" id="CAA6798748.1"/>
    </source>
</evidence>
<dbReference type="EMBL" id="CACVAP010000011">
    <property type="protein sequence ID" value="CAA6798748.1"/>
    <property type="molecule type" value="Genomic_DNA"/>
</dbReference>
<evidence type="ECO:0000259" key="8">
    <source>
        <dbReference type="PROSITE" id="PS51192"/>
    </source>
</evidence>
<dbReference type="PROSITE" id="PS51192">
    <property type="entry name" value="HELICASE_ATP_BIND_1"/>
    <property type="match status" value="1"/>
</dbReference>
<dbReference type="AlphaFoldDB" id="A0A6S6RUN2"/>
<reference evidence="11" key="1">
    <citation type="submission" date="2020-01" db="EMBL/GenBank/DDBJ databases">
        <authorList>
            <person name="Meier V. D."/>
            <person name="Meier V D."/>
        </authorList>
    </citation>
    <scope>NUCLEOTIDE SEQUENCE</scope>
    <source>
        <strain evidence="11">HLG_WM_MAG_06</strain>
    </source>
</reference>
<dbReference type="GO" id="GO:0016787">
    <property type="term" value="F:hydrolase activity"/>
    <property type="evidence" value="ECO:0007669"/>
    <property type="project" value="UniProtKB-KW"/>
</dbReference>
<keyword evidence="3 7" id="KW-0347">Helicase</keyword>
<evidence type="ECO:0000256" key="7">
    <source>
        <dbReference type="RuleBase" id="RU000492"/>
    </source>
</evidence>
<dbReference type="NCBIfam" id="NF008744">
    <property type="entry name" value="PRK11776.1"/>
    <property type="match status" value="1"/>
</dbReference>
<dbReference type="PROSITE" id="PS51194">
    <property type="entry name" value="HELICASE_CTER"/>
    <property type="match status" value="1"/>
</dbReference>
<evidence type="ECO:0000256" key="5">
    <source>
        <dbReference type="ARBA" id="ARBA00038437"/>
    </source>
</evidence>
<dbReference type="GO" id="GO:0005829">
    <property type="term" value="C:cytosol"/>
    <property type="evidence" value="ECO:0007669"/>
    <property type="project" value="TreeGrafter"/>
</dbReference>
<evidence type="ECO:0000259" key="9">
    <source>
        <dbReference type="PROSITE" id="PS51194"/>
    </source>
</evidence>
<organism evidence="11">
    <name type="scientific">uncultured Sulfurovum sp</name>
    <dbReference type="NCBI Taxonomy" id="269237"/>
    <lineage>
        <taxon>Bacteria</taxon>
        <taxon>Pseudomonadati</taxon>
        <taxon>Campylobacterota</taxon>
        <taxon>Epsilonproteobacteria</taxon>
        <taxon>Campylobacterales</taxon>
        <taxon>Sulfurovaceae</taxon>
        <taxon>Sulfurovum</taxon>
        <taxon>environmental samples</taxon>
    </lineage>
</organism>
<protein>
    <submittedName>
        <fullName evidence="11">ATP-dependent 23S rRNA helicase DbpA</fullName>
    </submittedName>
</protein>
<dbReference type="GO" id="GO:0005524">
    <property type="term" value="F:ATP binding"/>
    <property type="evidence" value="ECO:0007669"/>
    <property type="project" value="UniProtKB-KW"/>
</dbReference>
<name>A0A6S6RUN2_9BACT</name>
<feature type="domain" description="Helicase C-terminal" evidence="9">
    <location>
        <begin position="214"/>
        <end position="373"/>
    </location>
</feature>
<dbReference type="InterPro" id="IPR050079">
    <property type="entry name" value="DEAD_box_RNA_helicase"/>
</dbReference>
<evidence type="ECO:0000256" key="3">
    <source>
        <dbReference type="ARBA" id="ARBA00022806"/>
    </source>
</evidence>
<dbReference type="SMART" id="SM00487">
    <property type="entry name" value="DEXDc"/>
    <property type="match status" value="1"/>
</dbReference>
<dbReference type="InterPro" id="IPR011545">
    <property type="entry name" value="DEAD/DEAH_box_helicase_dom"/>
</dbReference>
<dbReference type="CDD" id="cd18787">
    <property type="entry name" value="SF2_C_DEAD"/>
    <property type="match status" value="1"/>
</dbReference>
<dbReference type="SMART" id="SM00490">
    <property type="entry name" value="HELICc"/>
    <property type="match status" value="1"/>
</dbReference>
<dbReference type="GO" id="GO:0003676">
    <property type="term" value="F:nucleic acid binding"/>
    <property type="evidence" value="ECO:0007669"/>
    <property type="project" value="InterPro"/>
</dbReference>
<evidence type="ECO:0000259" key="10">
    <source>
        <dbReference type="PROSITE" id="PS51195"/>
    </source>
</evidence>
<evidence type="ECO:0000256" key="4">
    <source>
        <dbReference type="ARBA" id="ARBA00022840"/>
    </source>
</evidence>
<dbReference type="InterPro" id="IPR014001">
    <property type="entry name" value="Helicase_ATP-bd"/>
</dbReference>
<feature type="domain" description="Helicase ATP-binding" evidence="8">
    <location>
        <begin position="33"/>
        <end position="204"/>
    </location>
</feature>
<dbReference type="InterPro" id="IPR027417">
    <property type="entry name" value="P-loop_NTPase"/>
</dbReference>
<dbReference type="SUPFAM" id="SSF52540">
    <property type="entry name" value="P-loop containing nucleoside triphosphate hydrolases"/>
    <property type="match status" value="1"/>
</dbReference>
<dbReference type="Pfam" id="PF00271">
    <property type="entry name" value="Helicase_C"/>
    <property type="match status" value="1"/>
</dbReference>
<dbReference type="Gene3D" id="3.40.50.300">
    <property type="entry name" value="P-loop containing nucleotide triphosphate hydrolases"/>
    <property type="match status" value="2"/>
</dbReference>
<dbReference type="Pfam" id="PF03880">
    <property type="entry name" value="DbpA"/>
    <property type="match status" value="1"/>
</dbReference>
<dbReference type="PANTHER" id="PTHR47959:SF1">
    <property type="entry name" value="ATP-DEPENDENT RNA HELICASE DBPA"/>
    <property type="match status" value="1"/>
</dbReference>
<keyword evidence="4 7" id="KW-0067">ATP-binding</keyword>
<proteinExistence type="inferred from homology"/>